<evidence type="ECO:0000256" key="3">
    <source>
        <dbReference type="ARBA" id="ARBA00023163"/>
    </source>
</evidence>
<gene>
    <name evidence="6" type="ORF">CSW64_02965</name>
</gene>
<protein>
    <submittedName>
        <fullName evidence="6">TetR family transcriptional regulator</fullName>
    </submittedName>
</protein>
<dbReference type="Proteomes" id="UP000228945">
    <property type="component" value="Chromosome"/>
</dbReference>
<dbReference type="OrthoDB" id="9805134at2"/>
<evidence type="ECO:0000256" key="4">
    <source>
        <dbReference type="PROSITE-ProRule" id="PRU00335"/>
    </source>
</evidence>
<dbReference type="GO" id="GO:0000976">
    <property type="term" value="F:transcription cis-regulatory region binding"/>
    <property type="evidence" value="ECO:0007669"/>
    <property type="project" value="TreeGrafter"/>
</dbReference>
<dbReference type="PANTHER" id="PTHR30055:SF234">
    <property type="entry name" value="HTH-TYPE TRANSCRIPTIONAL REGULATOR BETI"/>
    <property type="match status" value="1"/>
</dbReference>
<evidence type="ECO:0000256" key="2">
    <source>
        <dbReference type="ARBA" id="ARBA00023125"/>
    </source>
</evidence>
<dbReference type="InterPro" id="IPR050109">
    <property type="entry name" value="HTH-type_TetR-like_transc_reg"/>
</dbReference>
<dbReference type="InterPro" id="IPR036271">
    <property type="entry name" value="Tet_transcr_reg_TetR-rel_C_sf"/>
</dbReference>
<dbReference type="InterPro" id="IPR009057">
    <property type="entry name" value="Homeodomain-like_sf"/>
</dbReference>
<evidence type="ECO:0000256" key="1">
    <source>
        <dbReference type="ARBA" id="ARBA00023015"/>
    </source>
</evidence>
<dbReference type="SUPFAM" id="SSF48498">
    <property type="entry name" value="Tetracyclin repressor-like, C-terminal domain"/>
    <property type="match status" value="1"/>
</dbReference>
<name>A0A2D2ATX0_9CAUL</name>
<reference evidence="6 7" key="1">
    <citation type="submission" date="2017-10" db="EMBL/GenBank/DDBJ databases">
        <title>Genome sequence of Caulobacter mirabilis FWC38.</title>
        <authorList>
            <person name="Fiebig A."/>
            <person name="Crosson S."/>
        </authorList>
    </citation>
    <scope>NUCLEOTIDE SEQUENCE [LARGE SCALE GENOMIC DNA]</scope>
    <source>
        <strain evidence="6 7">FWC 38</strain>
    </source>
</reference>
<dbReference type="SUPFAM" id="SSF46689">
    <property type="entry name" value="Homeodomain-like"/>
    <property type="match status" value="1"/>
</dbReference>
<sequence>MEFSSGVNVPEASIVDLPAPRRGGARQRLLTALTEALVERVGDFEIADVARRASVSVGLAYHHFGSKAGLLAALIDDFHDRHDAVANQRLDGALPWAERERARLEATIVFMYADPLAAVLMGPLSGSAEAMAVEAARRRAMVELAAHNIAHGQRMGFIDPAIDPTLAGAAIMGGIRQAVATALSSPTPPPKERVIAQIWAFIAGGLGLPTEDSRDG</sequence>
<evidence type="ECO:0000313" key="7">
    <source>
        <dbReference type="Proteomes" id="UP000228945"/>
    </source>
</evidence>
<organism evidence="6 7">
    <name type="scientific">Caulobacter mirabilis</name>
    <dbReference type="NCBI Taxonomy" id="69666"/>
    <lineage>
        <taxon>Bacteria</taxon>
        <taxon>Pseudomonadati</taxon>
        <taxon>Pseudomonadota</taxon>
        <taxon>Alphaproteobacteria</taxon>
        <taxon>Caulobacterales</taxon>
        <taxon>Caulobacteraceae</taxon>
        <taxon>Caulobacter</taxon>
    </lineage>
</organism>
<dbReference type="KEGG" id="cmb:CSW64_02965"/>
<dbReference type="PROSITE" id="PS50977">
    <property type="entry name" value="HTH_TETR_2"/>
    <property type="match status" value="1"/>
</dbReference>
<evidence type="ECO:0000313" key="6">
    <source>
        <dbReference type="EMBL" id="ATQ41449.1"/>
    </source>
</evidence>
<keyword evidence="7" id="KW-1185">Reference proteome</keyword>
<dbReference type="Gene3D" id="1.10.357.10">
    <property type="entry name" value="Tetracycline Repressor, domain 2"/>
    <property type="match status" value="1"/>
</dbReference>
<dbReference type="Pfam" id="PF00440">
    <property type="entry name" value="TetR_N"/>
    <property type="match status" value="1"/>
</dbReference>
<dbReference type="EMBL" id="CP024201">
    <property type="protein sequence ID" value="ATQ41449.1"/>
    <property type="molecule type" value="Genomic_DNA"/>
</dbReference>
<keyword evidence="3" id="KW-0804">Transcription</keyword>
<evidence type="ECO:0000259" key="5">
    <source>
        <dbReference type="PROSITE" id="PS50977"/>
    </source>
</evidence>
<dbReference type="Gene3D" id="1.10.10.60">
    <property type="entry name" value="Homeodomain-like"/>
    <property type="match status" value="1"/>
</dbReference>
<proteinExistence type="predicted"/>
<dbReference type="GO" id="GO:0003700">
    <property type="term" value="F:DNA-binding transcription factor activity"/>
    <property type="evidence" value="ECO:0007669"/>
    <property type="project" value="TreeGrafter"/>
</dbReference>
<dbReference type="PANTHER" id="PTHR30055">
    <property type="entry name" value="HTH-TYPE TRANSCRIPTIONAL REGULATOR RUTR"/>
    <property type="match status" value="1"/>
</dbReference>
<feature type="DNA-binding region" description="H-T-H motif" evidence="4">
    <location>
        <begin position="45"/>
        <end position="64"/>
    </location>
</feature>
<dbReference type="AlphaFoldDB" id="A0A2D2ATX0"/>
<keyword evidence="2 4" id="KW-0238">DNA-binding</keyword>
<accession>A0A2D2ATX0</accession>
<keyword evidence="1" id="KW-0805">Transcription regulation</keyword>
<dbReference type="InterPro" id="IPR001647">
    <property type="entry name" value="HTH_TetR"/>
</dbReference>
<feature type="domain" description="HTH tetR-type" evidence="5">
    <location>
        <begin position="23"/>
        <end position="82"/>
    </location>
</feature>